<accession>A0A1F4VK78</accession>
<sequence length="191" mass="21876">MRLLALKQHINTAIFTNTDLAKLFPEESGNQINTQVYRMIKRGDLIGIKRGIYLFPEVDIDEFVIANRIYTPSYVSLESALNIYGIIPDYASNITSITTTTTKNIKTQKHTFLYSKISRLLYFGFENVIDSNSGLYYQLALPEKALLDYIYIRKIKSLSENRVDTSGLNKQVFANFAVHFPKWVSKVVTSE</sequence>
<proteinExistence type="predicted"/>
<evidence type="ECO:0000313" key="1">
    <source>
        <dbReference type="EMBL" id="OGC57601.1"/>
    </source>
</evidence>
<dbReference type="Proteomes" id="UP000177763">
    <property type="component" value="Unassembled WGS sequence"/>
</dbReference>
<dbReference type="AlphaFoldDB" id="A0A1F4VK78"/>
<evidence type="ECO:0008006" key="3">
    <source>
        <dbReference type="Google" id="ProtNLM"/>
    </source>
</evidence>
<evidence type="ECO:0000313" key="2">
    <source>
        <dbReference type="Proteomes" id="UP000177763"/>
    </source>
</evidence>
<reference evidence="1 2" key="1">
    <citation type="journal article" date="2016" name="Nat. Commun.">
        <title>Thousands of microbial genomes shed light on interconnected biogeochemical processes in an aquifer system.</title>
        <authorList>
            <person name="Anantharaman K."/>
            <person name="Brown C.T."/>
            <person name="Hug L.A."/>
            <person name="Sharon I."/>
            <person name="Castelle C.J."/>
            <person name="Probst A.J."/>
            <person name="Thomas B.C."/>
            <person name="Singh A."/>
            <person name="Wilkins M.J."/>
            <person name="Karaoz U."/>
            <person name="Brodie E.L."/>
            <person name="Williams K.H."/>
            <person name="Hubbard S.S."/>
            <person name="Banfield J.F."/>
        </authorList>
    </citation>
    <scope>NUCLEOTIDE SEQUENCE [LARGE SCALE GENOMIC DNA]</scope>
</reference>
<comment type="caution">
    <text evidence="1">The sequence shown here is derived from an EMBL/GenBank/DDBJ whole genome shotgun (WGS) entry which is preliminary data.</text>
</comment>
<dbReference type="EMBL" id="MEVN01000009">
    <property type="protein sequence ID" value="OGC57601.1"/>
    <property type="molecule type" value="Genomic_DNA"/>
</dbReference>
<gene>
    <name evidence="1" type="ORF">A3H26_04035</name>
</gene>
<dbReference type="STRING" id="1802630.A3H26_04035"/>
<name>A0A1F4VK78_UNCKA</name>
<organism evidence="1 2">
    <name type="scientific">candidate division WWE3 bacterium RIFCSPLOWO2_12_FULL_36_10</name>
    <dbReference type="NCBI Taxonomy" id="1802630"/>
    <lineage>
        <taxon>Bacteria</taxon>
        <taxon>Katanobacteria</taxon>
    </lineage>
</organism>
<protein>
    <recommendedName>
        <fullName evidence="3">Transcriptional regulator</fullName>
    </recommendedName>
</protein>